<evidence type="ECO:0000313" key="1">
    <source>
        <dbReference type="EMBL" id="EEH40182.2"/>
    </source>
</evidence>
<dbReference type="Proteomes" id="UP000002059">
    <property type="component" value="Partially assembled WGS sequence"/>
</dbReference>
<dbReference type="RefSeq" id="XP_002795531.2">
    <property type="nucleotide sequence ID" value="XM_002795485.2"/>
</dbReference>
<organism evidence="1 2">
    <name type="scientific">Paracoccidioides lutzii (strain ATCC MYA-826 / Pb01)</name>
    <name type="common">Paracoccidioides brasiliensis</name>
    <dbReference type="NCBI Taxonomy" id="502779"/>
    <lineage>
        <taxon>Eukaryota</taxon>
        <taxon>Fungi</taxon>
        <taxon>Dikarya</taxon>
        <taxon>Ascomycota</taxon>
        <taxon>Pezizomycotina</taxon>
        <taxon>Eurotiomycetes</taxon>
        <taxon>Eurotiomycetidae</taxon>
        <taxon>Onygenales</taxon>
        <taxon>Ajellomycetaceae</taxon>
        <taxon>Paracoccidioides</taxon>
    </lineage>
</organism>
<evidence type="ECO:0000313" key="2">
    <source>
        <dbReference type="Proteomes" id="UP000002059"/>
    </source>
</evidence>
<proteinExistence type="predicted"/>
<accession>C1GVG0</accession>
<protein>
    <submittedName>
        <fullName evidence="1">Uncharacterized protein</fullName>
    </submittedName>
</protein>
<dbReference type="KEGG" id="pbl:PAAG_02237"/>
<dbReference type="VEuPathDB" id="FungiDB:PAAG_02237"/>
<keyword evidence="2" id="KW-1185">Reference proteome</keyword>
<dbReference type="EMBL" id="KN293996">
    <property type="protein sequence ID" value="EEH40182.2"/>
    <property type="molecule type" value="Genomic_DNA"/>
</dbReference>
<dbReference type="GeneID" id="9098822"/>
<sequence>MVVFVKQLSEENDAIIIELDILVTVFTASYEAFLRPGDSQHSHVVHVYTVTVPHRKMNVSARPAFTSIAAAESAAESAAELHFALSS</sequence>
<dbReference type="HOGENOM" id="CLU_2483958_0_0_1"/>
<dbReference type="AlphaFoldDB" id="C1GVG0"/>
<name>C1GVG0_PARBA</name>
<reference evidence="1 2" key="1">
    <citation type="journal article" date="2011" name="PLoS Genet.">
        <title>Comparative genomic analysis of human fungal pathogens causing paracoccidioidomycosis.</title>
        <authorList>
            <person name="Desjardins C.A."/>
            <person name="Champion M.D."/>
            <person name="Holder J.W."/>
            <person name="Muszewska A."/>
            <person name="Goldberg J."/>
            <person name="Bailao A.M."/>
            <person name="Brigido M.M."/>
            <person name="Ferreira M.E."/>
            <person name="Garcia A.M."/>
            <person name="Grynberg M."/>
            <person name="Gujja S."/>
            <person name="Heiman D.I."/>
            <person name="Henn M.R."/>
            <person name="Kodira C.D."/>
            <person name="Leon-Narvaez H."/>
            <person name="Longo L.V."/>
            <person name="Ma L.J."/>
            <person name="Malavazi I."/>
            <person name="Matsuo A.L."/>
            <person name="Morais F.V."/>
            <person name="Pereira M."/>
            <person name="Rodriguez-Brito S."/>
            <person name="Sakthikumar S."/>
            <person name="Salem-Izacc S.M."/>
            <person name="Sykes S.M."/>
            <person name="Teixeira M.M."/>
            <person name="Vallejo M.C."/>
            <person name="Walter M.E."/>
            <person name="Yandava C."/>
            <person name="Young S."/>
            <person name="Zeng Q."/>
            <person name="Zucker J."/>
            <person name="Felipe M.S."/>
            <person name="Goldman G.H."/>
            <person name="Haas B.J."/>
            <person name="McEwen J.G."/>
            <person name="Nino-Vega G."/>
            <person name="Puccia R."/>
            <person name="San-Blas G."/>
            <person name="Soares C.M."/>
            <person name="Birren B.W."/>
            <person name="Cuomo C.A."/>
        </authorList>
    </citation>
    <scope>NUCLEOTIDE SEQUENCE [LARGE SCALE GENOMIC DNA]</scope>
    <source>
        <strain evidence="2">ATCC MYA-826 / Pb01</strain>
    </source>
</reference>
<gene>
    <name evidence="1" type="ORF">PAAG_02237</name>
</gene>